<evidence type="ECO:0000256" key="1">
    <source>
        <dbReference type="ARBA" id="ARBA00022679"/>
    </source>
</evidence>
<gene>
    <name evidence="4" type="ORF">NCTC13163_01658</name>
</gene>
<name>A0A377FU60_9BACL</name>
<dbReference type="EMBL" id="UGGP01000001">
    <property type="protein sequence ID" value="STO08288.1"/>
    <property type="molecule type" value="Genomic_DNA"/>
</dbReference>
<dbReference type="InterPro" id="IPR027417">
    <property type="entry name" value="P-loop_NTPase"/>
</dbReference>
<dbReference type="PIRSF" id="PIRSF028756">
    <property type="entry name" value="PPK2_prd"/>
    <property type="match status" value="1"/>
</dbReference>
<evidence type="ECO:0000256" key="2">
    <source>
        <dbReference type="ARBA" id="ARBA00022777"/>
    </source>
</evidence>
<protein>
    <submittedName>
        <fullName evidence="4">Polyphosphate:nucleotide phosphotransferase, PPK2 family</fullName>
    </submittedName>
</protein>
<evidence type="ECO:0000313" key="5">
    <source>
        <dbReference type="Proteomes" id="UP000254060"/>
    </source>
</evidence>
<evidence type="ECO:0000313" key="4">
    <source>
        <dbReference type="EMBL" id="STO08288.1"/>
    </source>
</evidence>
<dbReference type="InterPro" id="IPR016898">
    <property type="entry name" value="Polyphosphate_phosphotransfera"/>
</dbReference>
<dbReference type="GO" id="GO:0008976">
    <property type="term" value="F:polyphosphate kinase activity"/>
    <property type="evidence" value="ECO:0007669"/>
    <property type="project" value="InterPro"/>
</dbReference>
<feature type="domain" description="Polyphosphate kinase-2-related" evidence="3">
    <location>
        <begin position="42"/>
        <end position="264"/>
    </location>
</feature>
<proteinExistence type="predicted"/>
<dbReference type="STRING" id="1397694.GCA_000702585_02154"/>
<dbReference type="GO" id="GO:0006797">
    <property type="term" value="P:polyphosphate metabolic process"/>
    <property type="evidence" value="ECO:0007669"/>
    <property type="project" value="InterPro"/>
</dbReference>
<dbReference type="PANTHER" id="PTHR34383">
    <property type="entry name" value="POLYPHOSPHATE:AMP PHOSPHOTRANSFERASE-RELATED"/>
    <property type="match status" value="1"/>
</dbReference>
<dbReference type="SUPFAM" id="SSF52540">
    <property type="entry name" value="P-loop containing nucleoside triphosphate hydrolases"/>
    <property type="match status" value="1"/>
</dbReference>
<keyword evidence="1 4" id="KW-0808">Transferase</keyword>
<evidence type="ECO:0000259" key="3">
    <source>
        <dbReference type="Pfam" id="PF03976"/>
    </source>
</evidence>
<dbReference type="Proteomes" id="UP000254060">
    <property type="component" value="Unassembled WGS sequence"/>
</dbReference>
<keyword evidence="2" id="KW-0418">Kinase</keyword>
<sequence length="287" mass="34045">MIDIDAYKIDKQQTRRLEEFDTTVAERPDDDVLRDELIPDSINRLKELHWKLYAEAEKGVVVVLQALDAGGKDEAISYIFSNLNAQGLKTNAFQKPSEKEKKHDYLWRMHDLMPERGQVGILNRSHYEEVIAPRVHDLLGEEAIPDETDKAEVWSIRYRQINDFERYLYENGFKIIKFFFNVSKDVQRDRLLERLKDPKKNWEFSFSDVEERKRWDDYQAIFADVLSNTATEHAPWYVLPADDEWYARYIVSSVMIDVLEQIDPEFPTFTDEEQDRIDEAIRTLENE</sequence>
<dbReference type="InterPro" id="IPR022488">
    <property type="entry name" value="PPK2-related"/>
</dbReference>
<dbReference type="Pfam" id="PF03976">
    <property type="entry name" value="PPK2"/>
    <property type="match status" value="1"/>
</dbReference>
<dbReference type="PANTHER" id="PTHR34383:SF3">
    <property type="entry name" value="POLYPHOSPHATE:AMP PHOSPHOTRANSFERASE"/>
    <property type="match status" value="1"/>
</dbReference>
<reference evidence="4 5" key="1">
    <citation type="submission" date="2018-06" db="EMBL/GenBank/DDBJ databases">
        <authorList>
            <consortium name="Pathogen Informatics"/>
            <person name="Doyle S."/>
        </authorList>
    </citation>
    <scope>NUCLEOTIDE SEQUENCE [LARGE SCALE GENOMIC DNA]</scope>
    <source>
        <strain evidence="4 5">NCTC13163</strain>
    </source>
</reference>
<accession>A0A377FU60</accession>
<dbReference type="NCBIfam" id="TIGR03709">
    <property type="entry name" value="PPK2_rel_1"/>
    <property type="match status" value="1"/>
</dbReference>
<dbReference type="AlphaFoldDB" id="A0A377FU60"/>
<dbReference type="RefSeq" id="WP_235263348.1">
    <property type="nucleotide sequence ID" value="NZ_UGGP01000001.1"/>
</dbReference>
<dbReference type="Gene3D" id="3.40.50.300">
    <property type="entry name" value="P-loop containing nucleotide triphosphate hydrolases"/>
    <property type="match status" value="1"/>
</dbReference>
<organism evidence="4 5">
    <name type="scientific">Exiguobacterium aurantiacum</name>
    <dbReference type="NCBI Taxonomy" id="33987"/>
    <lineage>
        <taxon>Bacteria</taxon>
        <taxon>Bacillati</taxon>
        <taxon>Bacillota</taxon>
        <taxon>Bacilli</taxon>
        <taxon>Bacillales</taxon>
        <taxon>Bacillales Family XII. Incertae Sedis</taxon>
        <taxon>Exiguobacterium</taxon>
    </lineage>
</organism>
<dbReference type="InterPro" id="IPR022300">
    <property type="entry name" value="PPK2-rel_1"/>
</dbReference>